<proteinExistence type="predicted"/>
<organism evidence="2 3">
    <name type="scientific">Sphaeroforma arctica JP610</name>
    <dbReference type="NCBI Taxonomy" id="667725"/>
    <lineage>
        <taxon>Eukaryota</taxon>
        <taxon>Ichthyosporea</taxon>
        <taxon>Ichthyophonida</taxon>
        <taxon>Sphaeroforma</taxon>
    </lineage>
</organism>
<evidence type="ECO:0000313" key="2">
    <source>
        <dbReference type="EMBL" id="KNC70956.1"/>
    </source>
</evidence>
<dbReference type="Proteomes" id="UP000054560">
    <property type="component" value="Unassembled WGS sequence"/>
</dbReference>
<name>A0A0L0F2W1_9EUKA</name>
<protein>
    <submittedName>
        <fullName evidence="2">Uncharacterized protein</fullName>
    </submittedName>
</protein>
<keyword evidence="3" id="KW-1185">Reference proteome</keyword>
<dbReference type="AlphaFoldDB" id="A0A0L0F2W1"/>
<sequence length="160" mass="17334">TVADHGTQSTAQNGTPDASGCHGNSDDTDSGCDDESYQGVDQTDRGSLKRTSIHTGETMLPPKSLPIPASKPTHIPTHTHTHPPQSPSVQEMCSLLIEHGGRAQYFTLELVARTIYRVAMTTTATLFGTGTVPSHEHASMSMNTDQGMVMYRQRVRGCFY</sequence>
<evidence type="ECO:0000256" key="1">
    <source>
        <dbReference type="SAM" id="MobiDB-lite"/>
    </source>
</evidence>
<feature type="compositionally biased region" description="Acidic residues" evidence="1">
    <location>
        <begin position="26"/>
        <end position="36"/>
    </location>
</feature>
<feature type="compositionally biased region" description="Polar residues" evidence="1">
    <location>
        <begin position="1"/>
        <end position="16"/>
    </location>
</feature>
<reference evidence="2 3" key="1">
    <citation type="submission" date="2011-02" db="EMBL/GenBank/DDBJ databases">
        <title>The Genome Sequence of Sphaeroforma arctica JP610.</title>
        <authorList>
            <consortium name="The Broad Institute Genome Sequencing Platform"/>
            <person name="Russ C."/>
            <person name="Cuomo C."/>
            <person name="Young S.K."/>
            <person name="Zeng Q."/>
            <person name="Gargeya S."/>
            <person name="Alvarado L."/>
            <person name="Berlin A."/>
            <person name="Chapman S.B."/>
            <person name="Chen Z."/>
            <person name="Freedman E."/>
            <person name="Gellesch M."/>
            <person name="Goldberg J."/>
            <person name="Griggs A."/>
            <person name="Gujja S."/>
            <person name="Heilman E."/>
            <person name="Heiman D."/>
            <person name="Howarth C."/>
            <person name="Mehta T."/>
            <person name="Neiman D."/>
            <person name="Pearson M."/>
            <person name="Roberts A."/>
            <person name="Saif S."/>
            <person name="Shea T."/>
            <person name="Shenoy N."/>
            <person name="Sisk P."/>
            <person name="Stolte C."/>
            <person name="Sykes S."/>
            <person name="White J."/>
            <person name="Yandava C."/>
            <person name="Burger G."/>
            <person name="Gray M.W."/>
            <person name="Holland P.W.H."/>
            <person name="King N."/>
            <person name="Lang F.B.F."/>
            <person name="Roger A.J."/>
            <person name="Ruiz-Trillo I."/>
            <person name="Haas B."/>
            <person name="Nusbaum C."/>
            <person name="Birren B."/>
        </authorList>
    </citation>
    <scope>NUCLEOTIDE SEQUENCE [LARGE SCALE GENOMIC DNA]</scope>
    <source>
        <strain evidence="2 3">JP610</strain>
    </source>
</reference>
<evidence type="ECO:0000313" key="3">
    <source>
        <dbReference type="Proteomes" id="UP000054560"/>
    </source>
</evidence>
<accession>A0A0L0F2W1</accession>
<gene>
    <name evidence="2" type="ORF">SARC_16512</name>
</gene>
<dbReference type="GeneID" id="25917016"/>
<dbReference type="RefSeq" id="XP_014144858.1">
    <property type="nucleotide sequence ID" value="XM_014289383.1"/>
</dbReference>
<feature type="region of interest" description="Disordered" evidence="1">
    <location>
        <begin position="1"/>
        <end position="88"/>
    </location>
</feature>
<dbReference type="EMBL" id="KQ249838">
    <property type="protein sequence ID" value="KNC70956.1"/>
    <property type="molecule type" value="Genomic_DNA"/>
</dbReference>
<feature type="non-terminal residue" evidence="2">
    <location>
        <position position="1"/>
    </location>
</feature>